<dbReference type="OrthoDB" id="5794026at2759"/>
<dbReference type="GO" id="GO:0005509">
    <property type="term" value="F:calcium ion binding"/>
    <property type="evidence" value="ECO:0007669"/>
    <property type="project" value="InterPro"/>
</dbReference>
<evidence type="ECO:0000256" key="9">
    <source>
        <dbReference type="ARBA" id="ARBA00022777"/>
    </source>
</evidence>
<dbReference type="Gene3D" id="1.10.510.10">
    <property type="entry name" value="Transferase(Phosphotransferase) domain 1"/>
    <property type="match status" value="1"/>
</dbReference>
<keyword evidence="4" id="KW-0723">Serine/threonine-protein kinase</keyword>
<dbReference type="GO" id="GO:0004674">
    <property type="term" value="F:protein serine/threonine kinase activity"/>
    <property type="evidence" value="ECO:0007669"/>
    <property type="project" value="UniProtKB-KW"/>
</dbReference>
<keyword evidence="10" id="KW-0106">Calcium</keyword>
<dbReference type="Proteomes" id="UP000187209">
    <property type="component" value="Unassembled WGS sequence"/>
</dbReference>
<comment type="subunit">
    <text evidence="2">Monomer.</text>
</comment>
<evidence type="ECO:0000313" key="18">
    <source>
        <dbReference type="EMBL" id="OMJ65827.1"/>
    </source>
</evidence>
<comment type="caution">
    <text evidence="18">The sequence shown here is derived from an EMBL/GenBank/DDBJ whole genome shotgun (WGS) entry which is preliminary data.</text>
</comment>
<dbReference type="PANTHER" id="PTHR24349">
    <property type="entry name" value="SERINE/THREONINE-PROTEIN KINASE"/>
    <property type="match status" value="1"/>
</dbReference>
<feature type="region of interest" description="Disordered" evidence="15">
    <location>
        <begin position="1"/>
        <end position="31"/>
    </location>
</feature>
<dbReference type="AlphaFoldDB" id="A0A1R2AMR9"/>
<keyword evidence="6" id="KW-0479">Metal-binding</keyword>
<comment type="cofactor">
    <cofactor evidence="1">
        <name>Mg(2+)</name>
        <dbReference type="ChEBI" id="CHEBI:18420"/>
    </cofactor>
</comment>
<dbReference type="SUPFAM" id="SSF56112">
    <property type="entry name" value="Protein kinase-like (PK-like)"/>
    <property type="match status" value="1"/>
</dbReference>
<dbReference type="PROSITE" id="PS50222">
    <property type="entry name" value="EF_HAND_2"/>
    <property type="match status" value="3"/>
</dbReference>
<dbReference type="SMART" id="SM00220">
    <property type="entry name" value="S_TKc"/>
    <property type="match status" value="1"/>
</dbReference>
<evidence type="ECO:0000256" key="5">
    <source>
        <dbReference type="ARBA" id="ARBA00022679"/>
    </source>
</evidence>
<keyword evidence="7" id="KW-0677">Repeat</keyword>
<feature type="domain" description="EF-hand" evidence="17">
    <location>
        <begin position="429"/>
        <end position="464"/>
    </location>
</feature>
<evidence type="ECO:0000256" key="4">
    <source>
        <dbReference type="ARBA" id="ARBA00022527"/>
    </source>
</evidence>
<evidence type="ECO:0000256" key="12">
    <source>
        <dbReference type="ARBA" id="ARBA00024334"/>
    </source>
</evidence>
<evidence type="ECO:0000256" key="1">
    <source>
        <dbReference type="ARBA" id="ARBA00001946"/>
    </source>
</evidence>
<feature type="domain" description="EF-hand" evidence="17">
    <location>
        <begin position="466"/>
        <end position="499"/>
    </location>
</feature>
<dbReference type="CDD" id="cd05117">
    <property type="entry name" value="STKc_CAMK"/>
    <property type="match status" value="1"/>
</dbReference>
<evidence type="ECO:0000313" key="19">
    <source>
        <dbReference type="Proteomes" id="UP000187209"/>
    </source>
</evidence>
<dbReference type="InterPro" id="IPR011009">
    <property type="entry name" value="Kinase-like_dom_sf"/>
</dbReference>
<dbReference type="InterPro" id="IPR018247">
    <property type="entry name" value="EF_Hand_1_Ca_BS"/>
</dbReference>
<dbReference type="PROSITE" id="PS00108">
    <property type="entry name" value="PROTEIN_KINASE_ST"/>
    <property type="match status" value="1"/>
</dbReference>
<evidence type="ECO:0000259" key="16">
    <source>
        <dbReference type="PROSITE" id="PS50011"/>
    </source>
</evidence>
<proteinExistence type="inferred from homology"/>
<dbReference type="GO" id="GO:0005524">
    <property type="term" value="F:ATP binding"/>
    <property type="evidence" value="ECO:0007669"/>
    <property type="project" value="UniProtKB-KW"/>
</dbReference>
<evidence type="ECO:0000256" key="11">
    <source>
        <dbReference type="ARBA" id="ARBA00022840"/>
    </source>
</evidence>
<name>A0A1R2AMR9_9CILI</name>
<evidence type="ECO:0000256" key="15">
    <source>
        <dbReference type="SAM" id="MobiDB-lite"/>
    </source>
</evidence>
<feature type="domain" description="Protein kinase" evidence="16">
    <location>
        <begin position="56"/>
        <end position="311"/>
    </location>
</feature>
<evidence type="ECO:0000256" key="13">
    <source>
        <dbReference type="ARBA" id="ARBA00047899"/>
    </source>
</evidence>
<dbReference type="InterPro" id="IPR011992">
    <property type="entry name" value="EF-hand-dom_pair"/>
</dbReference>
<evidence type="ECO:0000256" key="10">
    <source>
        <dbReference type="ARBA" id="ARBA00022837"/>
    </source>
</evidence>
<dbReference type="InterPro" id="IPR008271">
    <property type="entry name" value="Ser/Thr_kinase_AS"/>
</dbReference>
<dbReference type="PROSITE" id="PS00018">
    <property type="entry name" value="EF_HAND_1"/>
    <property type="match status" value="3"/>
</dbReference>
<evidence type="ECO:0000259" key="17">
    <source>
        <dbReference type="PROSITE" id="PS50222"/>
    </source>
</evidence>
<dbReference type="Pfam" id="PF00069">
    <property type="entry name" value="Pkinase"/>
    <property type="match status" value="1"/>
</dbReference>
<keyword evidence="9" id="KW-0418">Kinase</keyword>
<dbReference type="Pfam" id="PF13499">
    <property type="entry name" value="EF-hand_7"/>
    <property type="match status" value="2"/>
</dbReference>
<sequence length="506" mass="57078">MGSICCSSPAHPVQKPHQSLNQNGSSQGPISDEQSIFITPNTFVTKNLAAFSSVYELGKTPLGSGARGEVHICTHKSSGDKRVVKIISKASLPESVIKSGSVLDEVNIMKELDHPNLPRIYEFFEDEKYFYIILEFCKGGDLFEKIVELHKFEEAKAAEIMSQIFSGINYLHSKGIVHRDIKPENVLMDKKDSLTLKIIDFDTATFFGKEKFHEMFGTALFMAPEVVQGTYNEKCDMWSCGIIMYILLSGIPPYDGTEEMIFKALKNVDIKFNGPRWERISSEAKDLLSKLLIPNPAMRISSSEACQHKWILEHAELVSNEDITHVLENIKSFKRSSKLKEAIHTLILSKFVDPSTFTTENKVFELLDENKDGSISTEDLTKIFEKEHMSSKQAKICANHIMEEVDSDMCGKISYSEFLRASVKKNQFLTKENLQQAFNIFDKDGDGIIELEELKKCLSPGAEINKEVLTEIMHQADINGDGKIDIYEFEALLLDSLSKKNSRESL</sequence>
<keyword evidence="5" id="KW-0808">Transferase</keyword>
<dbReference type="Gene3D" id="3.30.200.20">
    <property type="entry name" value="Phosphorylase Kinase, domain 1"/>
    <property type="match status" value="1"/>
</dbReference>
<dbReference type="CDD" id="cd00051">
    <property type="entry name" value="EFh"/>
    <property type="match status" value="1"/>
</dbReference>
<dbReference type="EMBL" id="MPUH01001927">
    <property type="protein sequence ID" value="OMJ65827.1"/>
    <property type="molecule type" value="Genomic_DNA"/>
</dbReference>
<dbReference type="FunFam" id="3.30.200.20:FF:000315">
    <property type="entry name" value="Calcium-dependent protein kinase 3"/>
    <property type="match status" value="1"/>
</dbReference>
<dbReference type="FunFam" id="1.10.238.10:FF:000001">
    <property type="entry name" value="Calmodulin 1"/>
    <property type="match status" value="1"/>
</dbReference>
<dbReference type="InterPro" id="IPR050205">
    <property type="entry name" value="CDPK_Ser/Thr_kinases"/>
</dbReference>
<gene>
    <name evidence="18" type="ORF">SteCoe_37563</name>
</gene>
<dbReference type="FunFam" id="1.10.510.10:FF:000571">
    <property type="entry name" value="Maternal embryonic leucine zipper kinase"/>
    <property type="match status" value="1"/>
</dbReference>
<dbReference type="SUPFAM" id="SSF47473">
    <property type="entry name" value="EF-hand"/>
    <property type="match status" value="1"/>
</dbReference>
<evidence type="ECO:0000256" key="8">
    <source>
        <dbReference type="ARBA" id="ARBA00022741"/>
    </source>
</evidence>
<reference evidence="18 19" key="1">
    <citation type="submission" date="2016-11" db="EMBL/GenBank/DDBJ databases">
        <title>The macronuclear genome of Stentor coeruleus: a giant cell with tiny introns.</title>
        <authorList>
            <person name="Slabodnick M."/>
            <person name="Ruby J.G."/>
            <person name="Reiff S.B."/>
            <person name="Swart E.C."/>
            <person name="Gosai S."/>
            <person name="Prabakaran S."/>
            <person name="Witkowska E."/>
            <person name="Larue G.E."/>
            <person name="Fisher S."/>
            <person name="Freeman R.M."/>
            <person name="Gunawardena J."/>
            <person name="Chu W."/>
            <person name="Stover N.A."/>
            <person name="Gregory B.D."/>
            <person name="Nowacki M."/>
            <person name="Derisi J."/>
            <person name="Roy S.W."/>
            <person name="Marshall W.F."/>
            <person name="Sood P."/>
        </authorList>
    </citation>
    <scope>NUCLEOTIDE SEQUENCE [LARGE SCALE GENOMIC DNA]</scope>
    <source>
        <strain evidence="18">WM001</strain>
    </source>
</reference>
<feature type="compositionally biased region" description="Polar residues" evidence="15">
    <location>
        <begin position="16"/>
        <end position="31"/>
    </location>
</feature>
<evidence type="ECO:0000256" key="7">
    <source>
        <dbReference type="ARBA" id="ARBA00022737"/>
    </source>
</evidence>
<comment type="similarity">
    <text evidence="12">Belongs to the protein kinase superfamily. Ser/Thr protein kinase family. CDPK subfamily.</text>
</comment>
<keyword evidence="8" id="KW-0547">Nucleotide-binding</keyword>
<evidence type="ECO:0000256" key="14">
    <source>
        <dbReference type="ARBA" id="ARBA00048679"/>
    </source>
</evidence>
<dbReference type="InterPro" id="IPR000719">
    <property type="entry name" value="Prot_kinase_dom"/>
</dbReference>
<dbReference type="Gene3D" id="1.10.238.10">
    <property type="entry name" value="EF-hand"/>
    <property type="match status" value="2"/>
</dbReference>
<comment type="catalytic activity">
    <reaction evidence="14">
        <text>L-seryl-[protein] + ATP = O-phospho-L-seryl-[protein] + ADP + H(+)</text>
        <dbReference type="Rhea" id="RHEA:17989"/>
        <dbReference type="Rhea" id="RHEA-COMP:9863"/>
        <dbReference type="Rhea" id="RHEA-COMP:11604"/>
        <dbReference type="ChEBI" id="CHEBI:15378"/>
        <dbReference type="ChEBI" id="CHEBI:29999"/>
        <dbReference type="ChEBI" id="CHEBI:30616"/>
        <dbReference type="ChEBI" id="CHEBI:83421"/>
        <dbReference type="ChEBI" id="CHEBI:456216"/>
        <dbReference type="EC" id="2.7.11.1"/>
    </reaction>
</comment>
<feature type="domain" description="EF-hand" evidence="17">
    <location>
        <begin position="362"/>
        <end position="390"/>
    </location>
</feature>
<comment type="catalytic activity">
    <reaction evidence="13">
        <text>L-threonyl-[protein] + ATP = O-phospho-L-threonyl-[protein] + ADP + H(+)</text>
        <dbReference type="Rhea" id="RHEA:46608"/>
        <dbReference type="Rhea" id="RHEA-COMP:11060"/>
        <dbReference type="Rhea" id="RHEA-COMP:11605"/>
        <dbReference type="ChEBI" id="CHEBI:15378"/>
        <dbReference type="ChEBI" id="CHEBI:30013"/>
        <dbReference type="ChEBI" id="CHEBI:30616"/>
        <dbReference type="ChEBI" id="CHEBI:61977"/>
        <dbReference type="ChEBI" id="CHEBI:456216"/>
        <dbReference type="EC" id="2.7.11.1"/>
    </reaction>
</comment>
<evidence type="ECO:0000256" key="3">
    <source>
        <dbReference type="ARBA" id="ARBA00012513"/>
    </source>
</evidence>
<dbReference type="EC" id="2.7.11.1" evidence="3"/>
<keyword evidence="11" id="KW-0067">ATP-binding</keyword>
<accession>A0A1R2AMR9</accession>
<dbReference type="PROSITE" id="PS50011">
    <property type="entry name" value="PROTEIN_KINASE_DOM"/>
    <property type="match status" value="1"/>
</dbReference>
<organism evidence="18 19">
    <name type="scientific">Stentor coeruleus</name>
    <dbReference type="NCBI Taxonomy" id="5963"/>
    <lineage>
        <taxon>Eukaryota</taxon>
        <taxon>Sar</taxon>
        <taxon>Alveolata</taxon>
        <taxon>Ciliophora</taxon>
        <taxon>Postciliodesmatophora</taxon>
        <taxon>Heterotrichea</taxon>
        <taxon>Heterotrichida</taxon>
        <taxon>Stentoridae</taxon>
        <taxon>Stentor</taxon>
    </lineage>
</organism>
<evidence type="ECO:0000256" key="6">
    <source>
        <dbReference type="ARBA" id="ARBA00022723"/>
    </source>
</evidence>
<evidence type="ECO:0000256" key="2">
    <source>
        <dbReference type="ARBA" id="ARBA00011245"/>
    </source>
</evidence>
<dbReference type="SMART" id="SM00054">
    <property type="entry name" value="EFh"/>
    <property type="match status" value="4"/>
</dbReference>
<dbReference type="InterPro" id="IPR002048">
    <property type="entry name" value="EF_hand_dom"/>
</dbReference>
<protein>
    <recommendedName>
        <fullName evidence="3">non-specific serine/threonine protein kinase</fullName>
        <ecNumber evidence="3">2.7.11.1</ecNumber>
    </recommendedName>
</protein>
<keyword evidence="19" id="KW-1185">Reference proteome</keyword>